<dbReference type="InterPro" id="IPR052534">
    <property type="entry name" value="Extracell_DNA_Util/SecSys_Comp"/>
</dbReference>
<evidence type="ECO:0008006" key="4">
    <source>
        <dbReference type="Google" id="ProtNLM"/>
    </source>
</evidence>
<dbReference type="PANTHER" id="PTHR40278:SF1">
    <property type="entry name" value="DNA UTILIZATION PROTEIN HOFN"/>
    <property type="match status" value="1"/>
</dbReference>
<dbReference type="KEGG" id="aft:BBF96_14585"/>
<gene>
    <name evidence="2" type="ORF">BBF96_14585</name>
</gene>
<keyword evidence="1" id="KW-1133">Transmembrane helix</keyword>
<evidence type="ECO:0000313" key="2">
    <source>
        <dbReference type="EMBL" id="AZR74504.1"/>
    </source>
</evidence>
<name>A0A3Q9HSQ0_9FIRM</name>
<dbReference type="PANTHER" id="PTHR40278">
    <property type="entry name" value="DNA UTILIZATION PROTEIN HOFN"/>
    <property type="match status" value="1"/>
</dbReference>
<organism evidence="2 3">
    <name type="scientific">Anoxybacter fermentans</name>
    <dbReference type="NCBI Taxonomy" id="1323375"/>
    <lineage>
        <taxon>Bacteria</taxon>
        <taxon>Bacillati</taxon>
        <taxon>Bacillota</taxon>
        <taxon>Clostridia</taxon>
        <taxon>Halanaerobiales</taxon>
        <taxon>Anoxybacter</taxon>
    </lineage>
</organism>
<evidence type="ECO:0000256" key="1">
    <source>
        <dbReference type="SAM" id="Phobius"/>
    </source>
</evidence>
<dbReference type="RefSeq" id="WP_127017863.1">
    <property type="nucleotide sequence ID" value="NZ_CP016379.1"/>
</dbReference>
<dbReference type="Pfam" id="PF05137">
    <property type="entry name" value="PilN"/>
    <property type="match status" value="1"/>
</dbReference>
<reference evidence="2 3" key="1">
    <citation type="submission" date="2016-07" db="EMBL/GenBank/DDBJ databases">
        <title>Genome and transcriptome analysis of iron-reducing fermentative bacteria Anoxybacter fermentans.</title>
        <authorList>
            <person name="Zeng X."/>
            <person name="Shao Z."/>
        </authorList>
    </citation>
    <scope>NUCLEOTIDE SEQUENCE [LARGE SCALE GENOMIC DNA]</scope>
    <source>
        <strain evidence="2 3">DY22613</strain>
    </source>
</reference>
<accession>A0A3Q9HSQ0</accession>
<protein>
    <recommendedName>
        <fullName evidence="4">Fimbrial assembly protein</fullName>
    </recommendedName>
</protein>
<dbReference type="EMBL" id="CP016379">
    <property type="protein sequence ID" value="AZR74504.1"/>
    <property type="molecule type" value="Genomic_DNA"/>
</dbReference>
<dbReference type="Proteomes" id="UP000267250">
    <property type="component" value="Chromosome"/>
</dbReference>
<proteinExistence type="predicted"/>
<feature type="transmembrane region" description="Helical" evidence="1">
    <location>
        <begin position="20"/>
        <end position="40"/>
    </location>
</feature>
<dbReference type="OrthoDB" id="1729774at2"/>
<evidence type="ECO:0000313" key="3">
    <source>
        <dbReference type="Proteomes" id="UP000267250"/>
    </source>
</evidence>
<keyword evidence="3" id="KW-1185">Reference proteome</keyword>
<keyword evidence="1" id="KW-0812">Transmembrane</keyword>
<dbReference type="InterPro" id="IPR007813">
    <property type="entry name" value="PilN"/>
</dbReference>
<sequence length="177" mass="20677">MAYINLLPPEDRKKRLDLRYSLILIGIIFYIFLLLGVHFINQYQIKQLMIESASIKNQIQILQPTLERIRKMEDEEKELQSKIKESKSLDKRTYFSSLLVFISELIPEGVKLTRLNYNREIISYEGEAVNYRNVADFIANLKSSGYFKDVELLSSYINDDQTNSIGFKITARLNIKG</sequence>
<dbReference type="AlphaFoldDB" id="A0A3Q9HSQ0"/>
<keyword evidence="1" id="KW-0472">Membrane</keyword>